<evidence type="ECO:0008006" key="5">
    <source>
        <dbReference type="Google" id="ProtNLM"/>
    </source>
</evidence>
<feature type="transmembrane region" description="Helical" evidence="2">
    <location>
        <begin position="12"/>
        <end position="37"/>
    </location>
</feature>
<accession>A0A0D2MJ09</accession>
<evidence type="ECO:0000313" key="4">
    <source>
        <dbReference type="Proteomes" id="UP000054498"/>
    </source>
</evidence>
<feature type="transmembrane region" description="Helical" evidence="2">
    <location>
        <begin position="85"/>
        <end position="107"/>
    </location>
</feature>
<organism evidence="3 4">
    <name type="scientific">Monoraphidium neglectum</name>
    <dbReference type="NCBI Taxonomy" id="145388"/>
    <lineage>
        <taxon>Eukaryota</taxon>
        <taxon>Viridiplantae</taxon>
        <taxon>Chlorophyta</taxon>
        <taxon>core chlorophytes</taxon>
        <taxon>Chlorophyceae</taxon>
        <taxon>CS clade</taxon>
        <taxon>Sphaeropleales</taxon>
        <taxon>Selenastraceae</taxon>
        <taxon>Monoraphidium</taxon>
    </lineage>
</organism>
<evidence type="ECO:0000256" key="2">
    <source>
        <dbReference type="SAM" id="Phobius"/>
    </source>
</evidence>
<evidence type="ECO:0000256" key="1">
    <source>
        <dbReference type="SAM" id="MobiDB-lite"/>
    </source>
</evidence>
<sequence>MATKKKAQIKPQLVAWVQLVLRLAQVVMLFAMMAASARVLNIGGSPSKYTAGAAFGLAISLLGMVVVALYLFGPNTPRLWRWLPGIVDILLSGILAITCAALFAWMLGYGSCATLTKSIEPPATPNALDASSPLNDSPSGAPAGGLSGGGGLGAGAGLNGGLRGGGAGLGGGLGGVGTGLSSGGLTLSTGGLTASSLSSVLSSSGLSGLSGLSSSGLGASSGFGSSSLGSTGLGASSGLGSGGLGSTGLGASSGPTSSGLSSSGLGSGGLGASSGLSTSDLGGAGLGAAPASAGVPPGAGLSVAQRAAMGGLAGGNGAVTDPMGLTTGLGPGAAPAAPPPAAPRFASAPAPVQATGMSDYSGIANPFGRRRLAAAPLKGQEKGVCVAFNFVAAAAFINFVLFAVSALLAGYDLSQNRGIVDPLGEIKLPAQLPKPEAPKDLAGSPRAEVDVIKESKAEGDQPKAVTIDLTASSTAQAKA</sequence>
<evidence type="ECO:0000313" key="3">
    <source>
        <dbReference type="EMBL" id="KIZ03000.1"/>
    </source>
</evidence>
<gene>
    <name evidence="3" type="ORF">MNEG_4958</name>
</gene>
<proteinExistence type="predicted"/>
<keyword evidence="2" id="KW-0472">Membrane</keyword>
<feature type="region of interest" description="Disordered" evidence="1">
    <location>
        <begin position="323"/>
        <end position="350"/>
    </location>
</feature>
<dbReference type="AlphaFoldDB" id="A0A0D2MJ09"/>
<feature type="transmembrane region" description="Helical" evidence="2">
    <location>
        <begin position="49"/>
        <end position="73"/>
    </location>
</feature>
<dbReference type="KEGG" id="mng:MNEG_4958"/>
<feature type="compositionally biased region" description="Low complexity" evidence="1">
    <location>
        <begin position="249"/>
        <end position="264"/>
    </location>
</feature>
<dbReference type="GeneID" id="25737835"/>
<name>A0A0D2MJ09_9CHLO</name>
<dbReference type="EMBL" id="KK100935">
    <property type="protein sequence ID" value="KIZ03000.1"/>
    <property type="molecule type" value="Genomic_DNA"/>
</dbReference>
<reference evidence="3 4" key="1">
    <citation type="journal article" date="2013" name="BMC Genomics">
        <title>Reconstruction of the lipid metabolism for the microalga Monoraphidium neglectum from its genome sequence reveals characteristics suitable for biofuel production.</title>
        <authorList>
            <person name="Bogen C."/>
            <person name="Al-Dilaimi A."/>
            <person name="Albersmeier A."/>
            <person name="Wichmann J."/>
            <person name="Grundmann M."/>
            <person name="Rupp O."/>
            <person name="Lauersen K.J."/>
            <person name="Blifernez-Klassen O."/>
            <person name="Kalinowski J."/>
            <person name="Goesmann A."/>
            <person name="Mussgnug J.H."/>
            <person name="Kruse O."/>
        </authorList>
    </citation>
    <scope>NUCLEOTIDE SEQUENCE [LARGE SCALE GENOMIC DNA]</scope>
    <source>
        <strain evidence="3 4">SAG 48.87</strain>
    </source>
</reference>
<dbReference type="Proteomes" id="UP000054498">
    <property type="component" value="Unassembled WGS sequence"/>
</dbReference>
<dbReference type="RefSeq" id="XP_013902019.1">
    <property type="nucleotide sequence ID" value="XM_014046565.1"/>
</dbReference>
<protein>
    <recommendedName>
        <fullName evidence="5">MARVEL domain-containing protein</fullName>
    </recommendedName>
</protein>
<feature type="region of interest" description="Disordered" evidence="1">
    <location>
        <begin position="246"/>
        <end position="265"/>
    </location>
</feature>
<keyword evidence="2" id="KW-0812">Transmembrane</keyword>
<dbReference type="OrthoDB" id="10623204at2759"/>
<keyword evidence="4" id="KW-1185">Reference proteome</keyword>
<feature type="transmembrane region" description="Helical" evidence="2">
    <location>
        <begin position="386"/>
        <end position="409"/>
    </location>
</feature>
<keyword evidence="2" id="KW-1133">Transmembrane helix</keyword>